<dbReference type="AlphaFoldDB" id="A0AAE4SDR6"/>
<feature type="coiled-coil region" evidence="1">
    <location>
        <begin position="86"/>
        <end position="113"/>
    </location>
</feature>
<feature type="coiled-coil region" evidence="1">
    <location>
        <begin position="28"/>
        <end position="55"/>
    </location>
</feature>
<keyword evidence="1" id="KW-0175">Coiled coil</keyword>
<name>A0AAE4SDR6_9EURY</name>
<gene>
    <name evidence="2" type="ORF">MsAg5_09110</name>
</gene>
<evidence type="ECO:0000256" key="1">
    <source>
        <dbReference type="SAM" id="Coils"/>
    </source>
</evidence>
<accession>A0AAE4SDR6</accession>
<dbReference type="Proteomes" id="UP001271789">
    <property type="component" value="Unassembled WGS sequence"/>
</dbReference>
<comment type="caution">
    <text evidence="2">The sequence shown here is derived from an EMBL/GenBank/DDBJ whole genome shotgun (WGS) entry which is preliminary data.</text>
</comment>
<evidence type="ECO:0000313" key="3">
    <source>
        <dbReference type="Proteomes" id="UP001271789"/>
    </source>
</evidence>
<proteinExistence type="predicted"/>
<sequence>MENLIEIRDKLSTLSVLQEKMEIIDNNIAADEKTVDKLLRKYEKEKRDVVQIQKKSLSSFALKMTGKHDEKVEKEIQGEISAKLNYDKAAADLKLLKTKKNDLAERILELLQMSQQYETALEKRRKYLDGNLSVPDGLRYLKLESERDFLARQKTEVAEAIYAASVAREAAEDVKVSLTKAEGWAAVDMWAGLNIISFAKYPHVNAAEDKLVRLNAKLKFLELELKDVSQICDFDLVKITGFERVIDFWFDNFFTDYFIRKQIRGNLNEIKRLISYLIKIKELLTEKGSELDAKLEENKKAQEDFLVSIHII</sequence>
<keyword evidence="3" id="KW-1185">Reference proteome</keyword>
<evidence type="ECO:0000313" key="2">
    <source>
        <dbReference type="EMBL" id="MDV0447039.1"/>
    </source>
</evidence>
<organism evidence="2 3">
    <name type="scientific">Methanolapillus africanus</name>
    <dbReference type="NCBI Taxonomy" id="3028297"/>
    <lineage>
        <taxon>Archaea</taxon>
        <taxon>Methanobacteriati</taxon>
        <taxon>Methanobacteriota</taxon>
        <taxon>Stenosarchaea group</taxon>
        <taxon>Methanomicrobia</taxon>
        <taxon>Methanosarcinales</taxon>
        <taxon>Methanosarcinaceae</taxon>
        <taxon>Methanolapillus</taxon>
    </lineage>
</organism>
<feature type="coiled-coil region" evidence="1">
    <location>
        <begin position="204"/>
        <end position="231"/>
    </location>
</feature>
<protein>
    <submittedName>
        <fullName evidence="2">Uncharacterized protein</fullName>
    </submittedName>
</protein>
<reference evidence="2" key="1">
    <citation type="submission" date="2023-06" db="EMBL/GenBank/DDBJ databases">
        <title>Genome sequence of Methanosarcinaceae archaeon Ag5.</title>
        <authorList>
            <person name="Protasov E."/>
            <person name="Platt K."/>
            <person name="Poehlein A."/>
            <person name="Daniel R."/>
            <person name="Brune A."/>
        </authorList>
    </citation>
    <scope>NUCLEOTIDE SEQUENCE</scope>
    <source>
        <strain evidence="2">Ag5</strain>
    </source>
</reference>
<dbReference type="EMBL" id="JAWDKD010000018">
    <property type="protein sequence ID" value="MDV0447039.1"/>
    <property type="molecule type" value="Genomic_DNA"/>
</dbReference>
<dbReference type="RefSeq" id="WP_338099449.1">
    <property type="nucleotide sequence ID" value="NZ_JAWDKD010000018.1"/>
</dbReference>